<dbReference type="Proteomes" id="UP000314294">
    <property type="component" value="Unassembled WGS sequence"/>
</dbReference>
<dbReference type="AlphaFoldDB" id="A0A4Z2HCA1"/>
<feature type="region of interest" description="Disordered" evidence="1">
    <location>
        <begin position="62"/>
        <end position="87"/>
    </location>
</feature>
<feature type="compositionally biased region" description="Polar residues" evidence="1">
    <location>
        <begin position="62"/>
        <end position="80"/>
    </location>
</feature>
<proteinExistence type="predicted"/>
<evidence type="ECO:0000313" key="2">
    <source>
        <dbReference type="EMBL" id="TNN62402.1"/>
    </source>
</evidence>
<accession>A0A4Z2HCA1</accession>
<reference evidence="2 3" key="1">
    <citation type="submission" date="2019-03" db="EMBL/GenBank/DDBJ databases">
        <title>First draft genome of Liparis tanakae, snailfish: a comprehensive survey of snailfish specific genes.</title>
        <authorList>
            <person name="Kim W."/>
            <person name="Song I."/>
            <person name="Jeong J.-H."/>
            <person name="Kim D."/>
            <person name="Kim S."/>
            <person name="Ryu S."/>
            <person name="Song J.Y."/>
            <person name="Lee S.K."/>
        </authorList>
    </citation>
    <scope>NUCLEOTIDE SEQUENCE [LARGE SCALE GENOMIC DNA]</scope>
    <source>
        <tissue evidence="2">Muscle</tissue>
    </source>
</reference>
<dbReference type="EMBL" id="SRLO01000294">
    <property type="protein sequence ID" value="TNN62402.1"/>
    <property type="molecule type" value="Genomic_DNA"/>
</dbReference>
<sequence length="87" mass="9831">MPRESTRHKGRRRKTTTEANNTHVHAAPCGKVSEGNLVEPRLRQHFPFLWLPPPLCQLHSNQEIRPLAESSSAEGKTSGSARRHRDS</sequence>
<comment type="caution">
    <text evidence="2">The sequence shown here is derived from an EMBL/GenBank/DDBJ whole genome shotgun (WGS) entry which is preliminary data.</text>
</comment>
<name>A0A4Z2HCA1_9TELE</name>
<feature type="region of interest" description="Disordered" evidence="1">
    <location>
        <begin position="1"/>
        <end position="32"/>
    </location>
</feature>
<evidence type="ECO:0000256" key="1">
    <source>
        <dbReference type="SAM" id="MobiDB-lite"/>
    </source>
</evidence>
<keyword evidence="3" id="KW-1185">Reference proteome</keyword>
<organism evidence="2 3">
    <name type="scientific">Liparis tanakae</name>
    <name type="common">Tanaka's snailfish</name>
    <dbReference type="NCBI Taxonomy" id="230148"/>
    <lineage>
        <taxon>Eukaryota</taxon>
        <taxon>Metazoa</taxon>
        <taxon>Chordata</taxon>
        <taxon>Craniata</taxon>
        <taxon>Vertebrata</taxon>
        <taxon>Euteleostomi</taxon>
        <taxon>Actinopterygii</taxon>
        <taxon>Neopterygii</taxon>
        <taxon>Teleostei</taxon>
        <taxon>Neoteleostei</taxon>
        <taxon>Acanthomorphata</taxon>
        <taxon>Eupercaria</taxon>
        <taxon>Perciformes</taxon>
        <taxon>Cottioidei</taxon>
        <taxon>Cottales</taxon>
        <taxon>Liparidae</taxon>
        <taxon>Liparis</taxon>
    </lineage>
</organism>
<protein>
    <submittedName>
        <fullName evidence="2">Uncharacterized protein</fullName>
    </submittedName>
</protein>
<evidence type="ECO:0000313" key="3">
    <source>
        <dbReference type="Proteomes" id="UP000314294"/>
    </source>
</evidence>
<gene>
    <name evidence="2" type="ORF">EYF80_027413</name>
</gene>